<proteinExistence type="predicted"/>
<name>K0SGY4_THAOC</name>
<keyword evidence="3" id="KW-1185">Reference proteome</keyword>
<feature type="region of interest" description="Disordered" evidence="1">
    <location>
        <begin position="1"/>
        <end position="26"/>
    </location>
</feature>
<protein>
    <submittedName>
        <fullName evidence="2">Uncharacterized protein</fullName>
    </submittedName>
</protein>
<dbReference type="EMBL" id="AGNL01015795">
    <property type="protein sequence ID" value="EJK65453.1"/>
    <property type="molecule type" value="Genomic_DNA"/>
</dbReference>
<reference evidence="2 3" key="1">
    <citation type="journal article" date="2012" name="Genome Biol.">
        <title>Genome and low-iron response of an oceanic diatom adapted to chronic iron limitation.</title>
        <authorList>
            <person name="Lommer M."/>
            <person name="Specht M."/>
            <person name="Roy A.S."/>
            <person name="Kraemer L."/>
            <person name="Andreson R."/>
            <person name="Gutowska M.A."/>
            <person name="Wolf J."/>
            <person name="Bergner S.V."/>
            <person name="Schilhabel M.B."/>
            <person name="Klostermeier U.C."/>
            <person name="Beiko R.G."/>
            <person name="Rosenstiel P."/>
            <person name="Hippler M."/>
            <person name="Laroche J."/>
        </authorList>
    </citation>
    <scope>NUCLEOTIDE SEQUENCE [LARGE SCALE GENOMIC DNA]</scope>
    <source>
        <strain evidence="2 3">CCMP1005</strain>
    </source>
</reference>
<feature type="compositionally biased region" description="Basic and acidic residues" evidence="1">
    <location>
        <begin position="107"/>
        <end position="126"/>
    </location>
</feature>
<organism evidence="2 3">
    <name type="scientific">Thalassiosira oceanica</name>
    <name type="common">Marine diatom</name>
    <dbReference type="NCBI Taxonomy" id="159749"/>
    <lineage>
        <taxon>Eukaryota</taxon>
        <taxon>Sar</taxon>
        <taxon>Stramenopiles</taxon>
        <taxon>Ochrophyta</taxon>
        <taxon>Bacillariophyta</taxon>
        <taxon>Coscinodiscophyceae</taxon>
        <taxon>Thalassiosirophycidae</taxon>
        <taxon>Thalassiosirales</taxon>
        <taxon>Thalassiosiraceae</taxon>
        <taxon>Thalassiosira</taxon>
    </lineage>
</organism>
<evidence type="ECO:0000256" key="1">
    <source>
        <dbReference type="SAM" id="MobiDB-lite"/>
    </source>
</evidence>
<dbReference type="AlphaFoldDB" id="K0SGY4"/>
<feature type="region of interest" description="Disordered" evidence="1">
    <location>
        <begin position="60"/>
        <end position="145"/>
    </location>
</feature>
<evidence type="ECO:0000313" key="3">
    <source>
        <dbReference type="Proteomes" id="UP000266841"/>
    </source>
</evidence>
<evidence type="ECO:0000313" key="2">
    <source>
        <dbReference type="EMBL" id="EJK65453.1"/>
    </source>
</evidence>
<gene>
    <name evidence="2" type="ORF">THAOC_13679</name>
</gene>
<dbReference type="Proteomes" id="UP000266841">
    <property type="component" value="Unassembled WGS sequence"/>
</dbReference>
<comment type="caution">
    <text evidence="2">The sequence shown here is derived from an EMBL/GenBank/DDBJ whole genome shotgun (WGS) entry which is preliminary data.</text>
</comment>
<sequence>MLCSRRRRLAGLESGRRRPGRVGLEDARENVCRVVGAGRSGAVGGAGRPFVDHPELELVTSQHRRKRGKSSPARLGQTGEGGGRKSEGGRLPLPSKETAARLAPNGEDDRKTDESANEGTGEKPNRGEAATAAFEGGKDGAGCFL</sequence>
<accession>K0SGY4</accession>